<keyword evidence="2" id="KW-0472">Membrane</keyword>
<keyword evidence="4" id="KW-1185">Reference proteome</keyword>
<dbReference type="AlphaFoldDB" id="A0A8H5AUV2"/>
<keyword evidence="2" id="KW-0812">Transmembrane</keyword>
<accession>A0A8H5AUV2</accession>
<evidence type="ECO:0000313" key="3">
    <source>
        <dbReference type="EMBL" id="KAF5311364.1"/>
    </source>
</evidence>
<comment type="caution">
    <text evidence="3">The sequence shown here is derived from an EMBL/GenBank/DDBJ whole genome shotgun (WGS) entry which is preliminary data.</text>
</comment>
<gene>
    <name evidence="3" type="ORF">D9611_012626</name>
</gene>
<feature type="region of interest" description="Disordered" evidence="1">
    <location>
        <begin position="100"/>
        <end position="123"/>
    </location>
</feature>
<evidence type="ECO:0000256" key="2">
    <source>
        <dbReference type="SAM" id="Phobius"/>
    </source>
</evidence>
<feature type="transmembrane region" description="Helical" evidence="2">
    <location>
        <begin position="201"/>
        <end position="220"/>
    </location>
</feature>
<dbReference type="EMBL" id="JAACJK010000227">
    <property type="protein sequence ID" value="KAF5311364.1"/>
    <property type="molecule type" value="Genomic_DNA"/>
</dbReference>
<sequence length="256" mass="27127">MKEKNGHRCGLRHASSSPTPSHMLFLEDAVHTTSSPTASDMHTVATSGPISLPAETQSAFEASIPVQEPLPAINPFSDLHSSAAAPATLGTEDDSMYEHAHSHHSASAHIISGPPSVHSRSQSIGFDIKSPENPPQARVGSVQDAIEHLTQALEAEAERQTDRCAKGRLQRKARKLRKKAAAIAVKGGSENRQDMSAIKNMGYGLLMFVTVPLWATGVALEATGMLLNASGMVVNGAGNGFKKMHTATADKLNIKV</sequence>
<reference evidence="3 4" key="1">
    <citation type="journal article" date="2020" name="ISME J.">
        <title>Uncovering the hidden diversity of litter-decomposition mechanisms in mushroom-forming fungi.</title>
        <authorList>
            <person name="Floudas D."/>
            <person name="Bentzer J."/>
            <person name="Ahren D."/>
            <person name="Johansson T."/>
            <person name="Persson P."/>
            <person name="Tunlid A."/>
        </authorList>
    </citation>
    <scope>NUCLEOTIDE SEQUENCE [LARGE SCALE GENOMIC DNA]</scope>
    <source>
        <strain evidence="3 4">CBS 175.51</strain>
    </source>
</reference>
<protein>
    <submittedName>
        <fullName evidence="3">Uncharacterized protein</fullName>
    </submittedName>
</protein>
<name>A0A8H5AUV2_9AGAR</name>
<evidence type="ECO:0000256" key="1">
    <source>
        <dbReference type="SAM" id="MobiDB-lite"/>
    </source>
</evidence>
<organism evidence="3 4">
    <name type="scientific">Ephemerocybe angulata</name>
    <dbReference type="NCBI Taxonomy" id="980116"/>
    <lineage>
        <taxon>Eukaryota</taxon>
        <taxon>Fungi</taxon>
        <taxon>Dikarya</taxon>
        <taxon>Basidiomycota</taxon>
        <taxon>Agaricomycotina</taxon>
        <taxon>Agaricomycetes</taxon>
        <taxon>Agaricomycetidae</taxon>
        <taxon>Agaricales</taxon>
        <taxon>Agaricineae</taxon>
        <taxon>Psathyrellaceae</taxon>
        <taxon>Ephemerocybe</taxon>
    </lineage>
</organism>
<keyword evidence="2" id="KW-1133">Transmembrane helix</keyword>
<feature type="region of interest" description="Disordered" evidence="1">
    <location>
        <begin position="1"/>
        <end position="21"/>
    </location>
</feature>
<dbReference type="OrthoDB" id="3066826at2759"/>
<evidence type="ECO:0000313" key="4">
    <source>
        <dbReference type="Proteomes" id="UP000541558"/>
    </source>
</evidence>
<dbReference type="Proteomes" id="UP000541558">
    <property type="component" value="Unassembled WGS sequence"/>
</dbReference>
<proteinExistence type="predicted"/>